<dbReference type="RefSeq" id="WP_338452584.1">
    <property type="nucleotide sequence ID" value="NZ_CP137640.1"/>
</dbReference>
<sequence>MIVLACSLIYEAKWVKVNTAHLSKKFAITVQAMMKNAGIRHDI</sequence>
<dbReference type="EMBL" id="CP137640">
    <property type="protein sequence ID" value="WVX83708.1"/>
    <property type="molecule type" value="Genomic_DNA"/>
</dbReference>
<keyword evidence="2" id="KW-1185">Reference proteome</keyword>
<accession>A0ABZ2CL31</accession>
<evidence type="ECO:0000313" key="2">
    <source>
        <dbReference type="Proteomes" id="UP001357223"/>
    </source>
</evidence>
<dbReference type="Proteomes" id="UP001357223">
    <property type="component" value="Chromosome"/>
</dbReference>
<evidence type="ECO:0000313" key="1">
    <source>
        <dbReference type="EMBL" id="WVX83708.1"/>
    </source>
</evidence>
<name>A0ABZ2CL31_9BACI</name>
<protein>
    <submittedName>
        <fullName evidence="1">Uncharacterized protein</fullName>
    </submittedName>
</protein>
<proteinExistence type="predicted"/>
<organism evidence="1 2">
    <name type="scientific">Niallia oryzisoli</name>
    <dbReference type="NCBI Taxonomy" id="1737571"/>
    <lineage>
        <taxon>Bacteria</taxon>
        <taxon>Bacillati</taxon>
        <taxon>Bacillota</taxon>
        <taxon>Bacilli</taxon>
        <taxon>Bacillales</taxon>
        <taxon>Bacillaceae</taxon>
        <taxon>Niallia</taxon>
    </lineage>
</organism>
<reference evidence="1 2" key="1">
    <citation type="submission" date="2023-10" db="EMBL/GenBank/DDBJ databases">
        <title>Niallia locisalis sp.nov. isolated from a salt pond sample.</title>
        <authorList>
            <person name="Li X.-J."/>
            <person name="Dong L."/>
        </authorList>
    </citation>
    <scope>NUCLEOTIDE SEQUENCE [LARGE SCALE GENOMIC DNA]</scope>
    <source>
        <strain evidence="1 2">DSM 29761</strain>
    </source>
</reference>
<gene>
    <name evidence="1" type="ORF">R4Z09_12320</name>
</gene>